<dbReference type="GeneID" id="83004565"/>
<name>A0A415DSN2_9FIRM</name>
<keyword evidence="1" id="KW-0812">Transmembrane</keyword>
<sequence length="117" mass="12501">MITINVKSALIYLLFIALIILVIYLTLLAKNLIKTIKETNKILADTSVISGIAADKATQVDAIVDDVQSAVSDLSQAVKGQQNFVGALSNIVKAIGSLVAIFKKDADDGETAQKRKK</sequence>
<gene>
    <name evidence="2" type="ORF">DW099_19710</name>
</gene>
<organism evidence="2 3">
    <name type="scientific">Emergencia timonensis</name>
    <dbReference type="NCBI Taxonomy" id="1776384"/>
    <lineage>
        <taxon>Bacteria</taxon>
        <taxon>Bacillati</taxon>
        <taxon>Bacillota</taxon>
        <taxon>Clostridia</taxon>
        <taxon>Peptostreptococcales</taxon>
        <taxon>Anaerovoracaceae</taxon>
        <taxon>Emergencia</taxon>
    </lineage>
</organism>
<dbReference type="RefSeq" id="WP_067538288.1">
    <property type="nucleotide sequence ID" value="NZ_AP025567.1"/>
</dbReference>
<dbReference type="OrthoDB" id="2085447at2"/>
<dbReference type="EMBL" id="QRMS01000013">
    <property type="protein sequence ID" value="RHJ82666.1"/>
    <property type="molecule type" value="Genomic_DNA"/>
</dbReference>
<accession>A0A415DSN2</accession>
<dbReference type="STRING" id="1776384.GCA_900086585_02211"/>
<keyword evidence="1" id="KW-1133">Transmembrane helix</keyword>
<reference evidence="2 3" key="1">
    <citation type="submission" date="2018-08" db="EMBL/GenBank/DDBJ databases">
        <title>A genome reference for cultivated species of the human gut microbiota.</title>
        <authorList>
            <person name="Zou Y."/>
            <person name="Xue W."/>
            <person name="Luo G."/>
        </authorList>
    </citation>
    <scope>NUCLEOTIDE SEQUENCE [LARGE SCALE GENOMIC DNA]</scope>
    <source>
        <strain evidence="2 3">AM07-24</strain>
    </source>
</reference>
<comment type="caution">
    <text evidence="2">The sequence shown here is derived from an EMBL/GenBank/DDBJ whole genome shotgun (WGS) entry which is preliminary data.</text>
</comment>
<evidence type="ECO:0008006" key="4">
    <source>
        <dbReference type="Google" id="ProtNLM"/>
    </source>
</evidence>
<evidence type="ECO:0000256" key="1">
    <source>
        <dbReference type="SAM" id="Phobius"/>
    </source>
</evidence>
<dbReference type="AlphaFoldDB" id="A0A415DSN2"/>
<evidence type="ECO:0000313" key="3">
    <source>
        <dbReference type="Proteomes" id="UP000284841"/>
    </source>
</evidence>
<protein>
    <recommendedName>
        <fullName evidence="4">DUF948 domain-containing protein</fullName>
    </recommendedName>
</protein>
<feature type="transmembrane region" description="Helical" evidence="1">
    <location>
        <begin position="12"/>
        <end position="33"/>
    </location>
</feature>
<proteinExistence type="predicted"/>
<keyword evidence="1" id="KW-0472">Membrane</keyword>
<keyword evidence="3" id="KW-1185">Reference proteome</keyword>
<evidence type="ECO:0000313" key="2">
    <source>
        <dbReference type="EMBL" id="RHJ82666.1"/>
    </source>
</evidence>
<dbReference type="Proteomes" id="UP000284841">
    <property type="component" value="Unassembled WGS sequence"/>
</dbReference>